<accession>A0ABR6FY22</accession>
<dbReference type="PANTHER" id="PTHR30293">
    <property type="entry name" value="TRANSCRIPTIONAL REGULATORY PROTEIN NAC-RELATED"/>
    <property type="match status" value="1"/>
</dbReference>
<dbReference type="InterPro" id="IPR000847">
    <property type="entry name" value="LysR_HTH_N"/>
</dbReference>
<evidence type="ECO:0000256" key="2">
    <source>
        <dbReference type="ARBA" id="ARBA00023015"/>
    </source>
</evidence>
<evidence type="ECO:0000259" key="6">
    <source>
        <dbReference type="PROSITE" id="PS50931"/>
    </source>
</evidence>
<dbReference type="InterPro" id="IPR005119">
    <property type="entry name" value="LysR_subst-bd"/>
</dbReference>
<dbReference type="GO" id="GO:0003677">
    <property type="term" value="F:DNA binding"/>
    <property type="evidence" value="ECO:0007669"/>
    <property type="project" value="UniProtKB-KW"/>
</dbReference>
<dbReference type="SUPFAM" id="SSF46785">
    <property type="entry name" value="Winged helix' DNA-binding domain"/>
    <property type="match status" value="1"/>
</dbReference>
<dbReference type="Proteomes" id="UP000533533">
    <property type="component" value="Unassembled WGS sequence"/>
</dbReference>
<keyword evidence="2" id="KW-0805">Transcription regulation</keyword>
<evidence type="ECO:0000256" key="5">
    <source>
        <dbReference type="ARBA" id="ARBA00023163"/>
    </source>
</evidence>
<dbReference type="Pfam" id="PF03466">
    <property type="entry name" value="LysR_substrate"/>
    <property type="match status" value="1"/>
</dbReference>
<sequence>MEIRQLRSFVQIVELGTLTKAADRLHTAQPALSRQIRMLEEELGVELFQRHGRGMDTTAAGQKLLERAQVILRYVADTCTEVSAISSKIVGEVTIGMPPTFAEVYGPPLIAELMERFPDVLIRVDAALSGHLIEKLQRGEVDIAFLYNPPSGESLRLEPILNENLCLVGVRYPGVRPQGNIAFDALNGLPLALPRRVHSLRQTLDSRAEASGFTLLVKLEIDSVRLQIGLAARGLCYSIVPRSTVIPEIETGKLGAWEIVEPAINRRLQLATPAGRPLTAAASAIWHEIPDTLSPLLA</sequence>
<feature type="domain" description="HTH lysR-type" evidence="6">
    <location>
        <begin position="1"/>
        <end position="58"/>
    </location>
</feature>
<comment type="similarity">
    <text evidence="1">Belongs to the LysR transcriptional regulatory family.</text>
</comment>
<dbReference type="EMBL" id="JACHVZ010000023">
    <property type="protein sequence ID" value="MBB2932027.1"/>
    <property type="molecule type" value="Genomic_DNA"/>
</dbReference>
<dbReference type="InterPro" id="IPR036388">
    <property type="entry name" value="WH-like_DNA-bd_sf"/>
</dbReference>
<dbReference type="Gene3D" id="1.10.10.10">
    <property type="entry name" value="Winged helix-like DNA-binding domain superfamily/Winged helix DNA-binding domain"/>
    <property type="match status" value="1"/>
</dbReference>
<dbReference type="SUPFAM" id="SSF53850">
    <property type="entry name" value="Periplasmic binding protein-like II"/>
    <property type="match status" value="1"/>
</dbReference>
<dbReference type="PROSITE" id="PS50931">
    <property type="entry name" value="HTH_LYSR"/>
    <property type="match status" value="1"/>
</dbReference>
<keyword evidence="3 7" id="KW-0238">DNA-binding</keyword>
<evidence type="ECO:0000313" key="8">
    <source>
        <dbReference type="Proteomes" id="UP000533533"/>
    </source>
</evidence>
<evidence type="ECO:0000256" key="3">
    <source>
        <dbReference type="ARBA" id="ARBA00023125"/>
    </source>
</evidence>
<protein>
    <submittedName>
        <fullName evidence="7">DNA-binding transcriptional LysR family regulator</fullName>
    </submittedName>
</protein>
<reference evidence="7 8" key="1">
    <citation type="submission" date="2020-08" db="EMBL/GenBank/DDBJ databases">
        <title>Genomic Encyclopedia of Type Strains, Phase IV (KMG-V): Genome sequencing to study the core and pangenomes of soil and plant-associated prokaryotes.</title>
        <authorList>
            <person name="Whitman W."/>
        </authorList>
    </citation>
    <scope>NUCLEOTIDE SEQUENCE [LARGE SCALE GENOMIC DNA]</scope>
    <source>
        <strain evidence="7 8">SRMrh-85</strain>
    </source>
</reference>
<evidence type="ECO:0000313" key="7">
    <source>
        <dbReference type="EMBL" id="MBB2932027.1"/>
    </source>
</evidence>
<dbReference type="Pfam" id="PF00126">
    <property type="entry name" value="HTH_1"/>
    <property type="match status" value="1"/>
</dbReference>
<dbReference type="Gene3D" id="3.40.190.290">
    <property type="match status" value="1"/>
</dbReference>
<dbReference type="RefSeq" id="WP_110387536.1">
    <property type="nucleotide sequence ID" value="NZ_JACHVZ010000023.1"/>
</dbReference>
<gene>
    <name evidence="7" type="ORF">FHX59_006501</name>
</gene>
<evidence type="ECO:0000256" key="4">
    <source>
        <dbReference type="ARBA" id="ARBA00023159"/>
    </source>
</evidence>
<evidence type="ECO:0000256" key="1">
    <source>
        <dbReference type="ARBA" id="ARBA00009437"/>
    </source>
</evidence>
<proteinExistence type="inferred from homology"/>
<dbReference type="PANTHER" id="PTHR30293:SF0">
    <property type="entry name" value="NITROGEN ASSIMILATION REGULATORY PROTEIN NAC"/>
    <property type="match status" value="1"/>
</dbReference>
<keyword evidence="5" id="KW-0804">Transcription</keyword>
<keyword evidence="8" id="KW-1185">Reference proteome</keyword>
<organism evidence="7 8">
    <name type="scientific">Paraburkholderia silvatlantica</name>
    <dbReference type="NCBI Taxonomy" id="321895"/>
    <lineage>
        <taxon>Bacteria</taxon>
        <taxon>Pseudomonadati</taxon>
        <taxon>Pseudomonadota</taxon>
        <taxon>Betaproteobacteria</taxon>
        <taxon>Burkholderiales</taxon>
        <taxon>Burkholderiaceae</taxon>
        <taxon>Paraburkholderia</taxon>
    </lineage>
</organism>
<keyword evidence="4" id="KW-0010">Activator</keyword>
<name>A0ABR6FY22_9BURK</name>
<comment type="caution">
    <text evidence="7">The sequence shown here is derived from an EMBL/GenBank/DDBJ whole genome shotgun (WGS) entry which is preliminary data.</text>
</comment>
<dbReference type="PRINTS" id="PR00039">
    <property type="entry name" value="HTHLYSR"/>
</dbReference>
<dbReference type="InterPro" id="IPR036390">
    <property type="entry name" value="WH_DNA-bd_sf"/>
</dbReference>